<comment type="caution">
    <text evidence="1">The sequence shown here is derived from an EMBL/GenBank/DDBJ whole genome shotgun (WGS) entry which is preliminary data.</text>
</comment>
<reference evidence="2" key="1">
    <citation type="journal article" date="2019" name="Nat. Commun.">
        <title>The genome of broomcorn millet.</title>
        <authorList>
            <person name="Zou C."/>
            <person name="Miki D."/>
            <person name="Li D."/>
            <person name="Tang Q."/>
            <person name="Xiao L."/>
            <person name="Rajput S."/>
            <person name="Deng P."/>
            <person name="Jia W."/>
            <person name="Huang R."/>
            <person name="Zhang M."/>
            <person name="Sun Y."/>
            <person name="Hu J."/>
            <person name="Fu X."/>
            <person name="Schnable P.S."/>
            <person name="Li F."/>
            <person name="Zhang H."/>
            <person name="Feng B."/>
            <person name="Zhu X."/>
            <person name="Liu R."/>
            <person name="Schnable J.C."/>
            <person name="Zhu J.-K."/>
            <person name="Zhang H."/>
        </authorList>
    </citation>
    <scope>NUCLEOTIDE SEQUENCE [LARGE SCALE GENOMIC DNA]</scope>
</reference>
<evidence type="ECO:0000313" key="1">
    <source>
        <dbReference type="EMBL" id="RLM79609.1"/>
    </source>
</evidence>
<keyword evidence="2" id="KW-1185">Reference proteome</keyword>
<gene>
    <name evidence="1" type="ORF">C2845_PM12G12280</name>
</gene>
<evidence type="ECO:0000313" key="2">
    <source>
        <dbReference type="Proteomes" id="UP000275267"/>
    </source>
</evidence>
<dbReference type="AlphaFoldDB" id="A0A3L6QHC3"/>
<sequence length="52" mass="6381">MKKMAIAFQAFKKNMNNDYIKMGLTPDIEKNLEKQRPFWDAFMQYKYEDIKE</sequence>
<organism evidence="1 2">
    <name type="scientific">Panicum miliaceum</name>
    <name type="common">Proso millet</name>
    <name type="synonym">Broomcorn millet</name>
    <dbReference type="NCBI Taxonomy" id="4540"/>
    <lineage>
        <taxon>Eukaryota</taxon>
        <taxon>Viridiplantae</taxon>
        <taxon>Streptophyta</taxon>
        <taxon>Embryophyta</taxon>
        <taxon>Tracheophyta</taxon>
        <taxon>Spermatophyta</taxon>
        <taxon>Magnoliopsida</taxon>
        <taxon>Liliopsida</taxon>
        <taxon>Poales</taxon>
        <taxon>Poaceae</taxon>
        <taxon>PACMAD clade</taxon>
        <taxon>Panicoideae</taxon>
        <taxon>Panicodae</taxon>
        <taxon>Paniceae</taxon>
        <taxon>Panicinae</taxon>
        <taxon>Panicum</taxon>
        <taxon>Panicum sect. Panicum</taxon>
    </lineage>
</organism>
<protein>
    <submittedName>
        <fullName evidence="1">Uncharacterized protein</fullName>
    </submittedName>
</protein>
<dbReference type="Proteomes" id="UP000275267">
    <property type="component" value="Unassembled WGS sequence"/>
</dbReference>
<dbReference type="EMBL" id="PQIB02000012">
    <property type="protein sequence ID" value="RLM79609.1"/>
    <property type="molecule type" value="Genomic_DNA"/>
</dbReference>
<proteinExistence type="predicted"/>
<accession>A0A3L6QHC3</accession>
<name>A0A3L6QHC3_PANMI</name>